<feature type="domain" description="Methyltransferase type 11" evidence="2">
    <location>
        <begin position="59"/>
        <end position="153"/>
    </location>
</feature>
<evidence type="ECO:0000259" key="2">
    <source>
        <dbReference type="Pfam" id="PF08241"/>
    </source>
</evidence>
<dbReference type="EMBL" id="CP000473">
    <property type="protein sequence ID" value="ABJ83461.1"/>
    <property type="molecule type" value="Genomic_DNA"/>
</dbReference>
<dbReference type="PANTHER" id="PTHR44068:SF11">
    <property type="entry name" value="GERANYL DIPHOSPHATE 2-C-METHYLTRANSFERASE"/>
    <property type="match status" value="1"/>
</dbReference>
<dbReference type="GO" id="GO:0008757">
    <property type="term" value="F:S-adenosylmethionine-dependent methyltransferase activity"/>
    <property type="evidence" value="ECO:0007669"/>
    <property type="project" value="InterPro"/>
</dbReference>
<proteinExistence type="predicted"/>
<accession>Q024W5</accession>
<sequence length="217" mass="24042">MKPLLYILTAAAVLYLLNQVRKPTRWTGRFFVWMMNLSHSALTDWGLTHITIGRNFTILDVGCGGGRTIGKLSAQAIEGMVHGVDYANGSVAASRAAMKSGRVAITQASVSQLPFPDNTFDLVTAVETQYYWPDLVRDMQEILRVLKPGGTLLVIAESYAKGKHGTKFLNFARLSVEEQRERFSTSGYQRIQIFEERKQGWLCATGIKAGGGRSLPR</sequence>
<keyword evidence="3" id="KW-0489">Methyltransferase</keyword>
<dbReference type="InterPro" id="IPR050447">
    <property type="entry name" value="Erg6_SMT_methyltransf"/>
</dbReference>
<dbReference type="KEGG" id="sus:Acid_2472"/>
<evidence type="ECO:0000313" key="3">
    <source>
        <dbReference type="EMBL" id="ABJ83461.1"/>
    </source>
</evidence>
<reference evidence="3" key="1">
    <citation type="submission" date="2006-10" db="EMBL/GenBank/DDBJ databases">
        <title>Complete sequence of Solibacter usitatus Ellin6076.</title>
        <authorList>
            <consortium name="US DOE Joint Genome Institute"/>
            <person name="Copeland A."/>
            <person name="Lucas S."/>
            <person name="Lapidus A."/>
            <person name="Barry K."/>
            <person name="Detter J.C."/>
            <person name="Glavina del Rio T."/>
            <person name="Hammon N."/>
            <person name="Israni S."/>
            <person name="Dalin E."/>
            <person name="Tice H."/>
            <person name="Pitluck S."/>
            <person name="Thompson L.S."/>
            <person name="Brettin T."/>
            <person name="Bruce D."/>
            <person name="Han C."/>
            <person name="Tapia R."/>
            <person name="Gilna P."/>
            <person name="Schmutz J."/>
            <person name="Larimer F."/>
            <person name="Land M."/>
            <person name="Hauser L."/>
            <person name="Kyrpides N."/>
            <person name="Mikhailova N."/>
            <person name="Janssen P.H."/>
            <person name="Kuske C.R."/>
            <person name="Richardson P."/>
        </authorList>
    </citation>
    <scope>NUCLEOTIDE SEQUENCE</scope>
    <source>
        <strain evidence="3">Ellin6076</strain>
    </source>
</reference>
<dbReference type="PANTHER" id="PTHR44068">
    <property type="entry name" value="ZGC:194242"/>
    <property type="match status" value="1"/>
</dbReference>
<keyword evidence="1 3" id="KW-0808">Transferase</keyword>
<dbReference type="SUPFAM" id="SSF53335">
    <property type="entry name" value="S-adenosyl-L-methionine-dependent methyltransferases"/>
    <property type="match status" value="1"/>
</dbReference>
<dbReference type="InParanoid" id="Q024W5"/>
<name>Q024W5_SOLUE</name>
<protein>
    <submittedName>
        <fullName evidence="3">Methyltransferase type 11</fullName>
    </submittedName>
</protein>
<dbReference type="eggNOG" id="COG2226">
    <property type="taxonomic scope" value="Bacteria"/>
</dbReference>
<dbReference type="HOGENOM" id="CLU_081534_1_2_0"/>
<dbReference type="GO" id="GO:0032259">
    <property type="term" value="P:methylation"/>
    <property type="evidence" value="ECO:0007669"/>
    <property type="project" value="UniProtKB-KW"/>
</dbReference>
<dbReference type="CDD" id="cd02440">
    <property type="entry name" value="AdoMet_MTases"/>
    <property type="match status" value="1"/>
</dbReference>
<dbReference type="Pfam" id="PF08241">
    <property type="entry name" value="Methyltransf_11"/>
    <property type="match status" value="1"/>
</dbReference>
<dbReference type="OrthoDB" id="128362at2"/>
<dbReference type="InterPro" id="IPR013216">
    <property type="entry name" value="Methyltransf_11"/>
</dbReference>
<dbReference type="STRING" id="234267.Acid_2472"/>
<gene>
    <name evidence="3" type="ordered locus">Acid_2472</name>
</gene>
<dbReference type="AlphaFoldDB" id="Q024W5"/>
<evidence type="ECO:0000256" key="1">
    <source>
        <dbReference type="ARBA" id="ARBA00022679"/>
    </source>
</evidence>
<organism evidence="3">
    <name type="scientific">Solibacter usitatus (strain Ellin6076)</name>
    <dbReference type="NCBI Taxonomy" id="234267"/>
    <lineage>
        <taxon>Bacteria</taxon>
        <taxon>Pseudomonadati</taxon>
        <taxon>Acidobacteriota</taxon>
        <taxon>Terriglobia</taxon>
        <taxon>Bryobacterales</taxon>
        <taxon>Solibacteraceae</taxon>
        <taxon>Candidatus Solibacter</taxon>
    </lineage>
</organism>
<dbReference type="InterPro" id="IPR029063">
    <property type="entry name" value="SAM-dependent_MTases_sf"/>
</dbReference>
<dbReference type="Gene3D" id="3.40.50.150">
    <property type="entry name" value="Vaccinia Virus protein VP39"/>
    <property type="match status" value="1"/>
</dbReference>